<dbReference type="GO" id="GO:0044716">
    <property type="term" value="F:8-oxo-GDP phosphatase activity"/>
    <property type="evidence" value="ECO:0007669"/>
    <property type="project" value="TreeGrafter"/>
</dbReference>
<dbReference type="GO" id="GO:0046872">
    <property type="term" value="F:metal ion binding"/>
    <property type="evidence" value="ECO:0007669"/>
    <property type="project" value="UniProtKB-KW"/>
</dbReference>
<evidence type="ECO:0000256" key="4">
    <source>
        <dbReference type="ARBA" id="ARBA00022705"/>
    </source>
</evidence>
<keyword evidence="3" id="KW-0515">Mutator protein</keyword>
<keyword evidence="7" id="KW-0378">Hydrolase</keyword>
<dbReference type="GO" id="GO:0006260">
    <property type="term" value="P:DNA replication"/>
    <property type="evidence" value="ECO:0007669"/>
    <property type="project" value="UniProtKB-KW"/>
</dbReference>
<dbReference type="InterPro" id="IPR015797">
    <property type="entry name" value="NUDIX_hydrolase-like_dom_sf"/>
</dbReference>
<keyword evidence="6" id="KW-0227">DNA damage</keyword>
<dbReference type="RefSeq" id="WP_021249437.1">
    <property type="nucleotide sequence ID" value="NZ_ATJV01000055.1"/>
</dbReference>
<name>S9ZLQ3_9RHOO</name>
<gene>
    <name evidence="18" type="ORF">M622_15710</name>
</gene>
<dbReference type="SUPFAM" id="SSF55811">
    <property type="entry name" value="Nudix"/>
    <property type="match status" value="1"/>
</dbReference>
<dbReference type="CDD" id="cd00564">
    <property type="entry name" value="TMP_TenI"/>
    <property type="match status" value="1"/>
</dbReference>
<dbReference type="STRING" id="1348657.M622_15710"/>
<evidence type="ECO:0000256" key="15">
    <source>
        <dbReference type="ARBA" id="ARBA00041979"/>
    </source>
</evidence>
<accession>S9ZLQ3</accession>
<dbReference type="PANTHER" id="PTHR47707:SF1">
    <property type="entry name" value="NUDIX HYDROLASE FAMILY PROTEIN"/>
    <property type="match status" value="1"/>
</dbReference>
<dbReference type="Gene3D" id="3.90.79.10">
    <property type="entry name" value="Nucleoside Triphosphate Pyrophosphohydrolase"/>
    <property type="match status" value="1"/>
</dbReference>
<dbReference type="OrthoDB" id="9810648at2"/>
<evidence type="ECO:0000256" key="9">
    <source>
        <dbReference type="ARBA" id="ARBA00023204"/>
    </source>
</evidence>
<evidence type="ECO:0000259" key="17">
    <source>
        <dbReference type="PROSITE" id="PS51462"/>
    </source>
</evidence>
<dbReference type="GO" id="GO:0006281">
    <property type="term" value="P:DNA repair"/>
    <property type="evidence" value="ECO:0007669"/>
    <property type="project" value="UniProtKB-KW"/>
</dbReference>
<evidence type="ECO:0000256" key="14">
    <source>
        <dbReference type="ARBA" id="ARBA00041592"/>
    </source>
</evidence>
<proteinExistence type="inferred from homology"/>
<dbReference type="GO" id="GO:0008413">
    <property type="term" value="F:8-oxo-7,8-dihydroguanosine triphosphate pyrophosphatase activity"/>
    <property type="evidence" value="ECO:0007669"/>
    <property type="project" value="TreeGrafter"/>
</dbReference>
<comment type="similarity">
    <text evidence="2">Belongs to the Nudix hydrolase family.</text>
</comment>
<dbReference type="GO" id="GO:0009228">
    <property type="term" value="P:thiamine biosynthetic process"/>
    <property type="evidence" value="ECO:0007669"/>
    <property type="project" value="UniProtKB-KW"/>
</dbReference>
<dbReference type="PATRIC" id="fig|1348657.5.peg.2015"/>
<dbReference type="eggNOG" id="COG0494">
    <property type="taxonomic scope" value="Bacteria"/>
</dbReference>
<keyword evidence="4" id="KW-0235">DNA replication</keyword>
<evidence type="ECO:0000313" key="19">
    <source>
        <dbReference type="Proteomes" id="UP000015455"/>
    </source>
</evidence>
<comment type="catalytic activity">
    <reaction evidence="10">
        <text>8-oxo-dGTP + H2O = 8-oxo-dGMP + diphosphate + H(+)</text>
        <dbReference type="Rhea" id="RHEA:31575"/>
        <dbReference type="ChEBI" id="CHEBI:15377"/>
        <dbReference type="ChEBI" id="CHEBI:15378"/>
        <dbReference type="ChEBI" id="CHEBI:33019"/>
        <dbReference type="ChEBI" id="CHEBI:63224"/>
        <dbReference type="ChEBI" id="CHEBI:77896"/>
        <dbReference type="EC" id="3.6.1.55"/>
    </reaction>
</comment>
<dbReference type="Proteomes" id="UP000015455">
    <property type="component" value="Unassembled WGS sequence"/>
</dbReference>
<dbReference type="PROSITE" id="PS00893">
    <property type="entry name" value="NUDIX_BOX"/>
    <property type="match status" value="1"/>
</dbReference>
<dbReference type="GO" id="GO:0044715">
    <property type="term" value="F:8-oxo-dGDP phosphatase activity"/>
    <property type="evidence" value="ECO:0007669"/>
    <property type="project" value="TreeGrafter"/>
</dbReference>
<keyword evidence="9" id="KW-0234">DNA repair</keyword>
<reference evidence="18 19" key="1">
    <citation type="submission" date="2013-06" db="EMBL/GenBank/DDBJ databases">
        <title>Draft genome sequence of Thauera terpenica.</title>
        <authorList>
            <person name="Liu B."/>
            <person name="Frostegard A.H."/>
            <person name="Shapleigh J.P."/>
        </authorList>
    </citation>
    <scope>NUCLEOTIDE SEQUENCE [LARGE SCALE GENOMIC DNA]</scope>
    <source>
        <strain evidence="18 19">58Eu</strain>
    </source>
</reference>
<dbReference type="InterPro" id="IPR022998">
    <property type="entry name" value="ThiamineP_synth_TenI"/>
</dbReference>
<dbReference type="EMBL" id="ATJV01000055">
    <property type="protein sequence ID" value="EPZ15546.1"/>
    <property type="molecule type" value="Genomic_DNA"/>
</dbReference>
<evidence type="ECO:0000256" key="13">
    <source>
        <dbReference type="ARBA" id="ARBA00040794"/>
    </source>
</evidence>
<dbReference type="PRINTS" id="PR00502">
    <property type="entry name" value="NUDIXFAMILY"/>
</dbReference>
<comment type="catalytic activity">
    <reaction evidence="11">
        <text>8-oxo-GTP + H2O = 8-oxo-GMP + diphosphate + H(+)</text>
        <dbReference type="Rhea" id="RHEA:67616"/>
        <dbReference type="ChEBI" id="CHEBI:15377"/>
        <dbReference type="ChEBI" id="CHEBI:15378"/>
        <dbReference type="ChEBI" id="CHEBI:33019"/>
        <dbReference type="ChEBI" id="CHEBI:143553"/>
        <dbReference type="ChEBI" id="CHEBI:145694"/>
    </reaction>
</comment>
<dbReference type="Pfam" id="PF02581">
    <property type="entry name" value="TMP-TENI"/>
    <property type="match status" value="1"/>
</dbReference>
<evidence type="ECO:0000256" key="2">
    <source>
        <dbReference type="ARBA" id="ARBA00005582"/>
    </source>
</evidence>
<feature type="domain" description="Nudix hydrolase" evidence="17">
    <location>
        <begin position="4"/>
        <end position="132"/>
    </location>
</feature>
<evidence type="ECO:0000256" key="16">
    <source>
        <dbReference type="ARBA" id="ARBA00042798"/>
    </source>
</evidence>
<dbReference type="InterPro" id="IPR000086">
    <property type="entry name" value="NUDIX_hydrolase_dom"/>
</dbReference>
<dbReference type="Pfam" id="PF14815">
    <property type="entry name" value="NUDIX_4"/>
    <property type="match status" value="1"/>
</dbReference>
<evidence type="ECO:0000256" key="7">
    <source>
        <dbReference type="ARBA" id="ARBA00022801"/>
    </source>
</evidence>
<dbReference type="AlphaFoldDB" id="S9ZLQ3"/>
<dbReference type="eggNOG" id="COG0352">
    <property type="taxonomic scope" value="Bacteria"/>
</dbReference>
<sequence length="323" mass="34625">MTRKLVDVSAAVLLAPDGRYLLGQRGADTVYAGYWEFPGGKVERGETPAQALCRELEEELGIHVTQLRPWLRREHVYEHAHVRLHFFEVSAWEGELSAKVHAALDWVRSDGPAPEPMLPANGPILKALRLPRLMGITHAAQLGIAAQLAALDAALEAGLRLVQVREAALDPERREGFAREVVRRVEACGGLVLINDDPALARRVGAHGVHLPTRSLMTLRERPDCSWVGASCHARAELEHAARLGLDYALLGPLAPTASHPGAAGIGWARFSEQASGLPMPVLALGGLAATDMDTARNAGAHGIAAIRGAWAQTHNGQGPGVR</sequence>
<evidence type="ECO:0000256" key="10">
    <source>
        <dbReference type="ARBA" id="ARBA00035861"/>
    </source>
</evidence>
<dbReference type="InterPro" id="IPR013785">
    <property type="entry name" value="Aldolase_TIM"/>
</dbReference>
<organism evidence="18 19">
    <name type="scientific">Thauera terpenica 58Eu</name>
    <dbReference type="NCBI Taxonomy" id="1348657"/>
    <lineage>
        <taxon>Bacteria</taxon>
        <taxon>Pseudomonadati</taxon>
        <taxon>Pseudomonadota</taxon>
        <taxon>Betaproteobacteria</taxon>
        <taxon>Rhodocyclales</taxon>
        <taxon>Zoogloeaceae</taxon>
        <taxon>Thauera</taxon>
    </lineage>
</organism>
<dbReference type="NCBIfam" id="NF006530">
    <property type="entry name" value="PRK08999.1"/>
    <property type="match status" value="1"/>
</dbReference>
<evidence type="ECO:0000256" key="11">
    <source>
        <dbReference type="ARBA" id="ARBA00036904"/>
    </source>
</evidence>
<dbReference type="InterPro" id="IPR020476">
    <property type="entry name" value="Nudix_hydrolase"/>
</dbReference>
<dbReference type="InterPro" id="IPR047127">
    <property type="entry name" value="MutT-like"/>
</dbReference>
<dbReference type="EC" id="3.6.1.55" evidence="12"/>
<dbReference type="InterPro" id="IPR036206">
    <property type="entry name" value="ThiamineP_synth_sf"/>
</dbReference>
<evidence type="ECO:0000256" key="1">
    <source>
        <dbReference type="ARBA" id="ARBA00001946"/>
    </source>
</evidence>
<comment type="cofactor">
    <cofactor evidence="1">
        <name>Mg(2+)</name>
        <dbReference type="ChEBI" id="CHEBI:18420"/>
    </cofactor>
</comment>
<dbReference type="SUPFAM" id="SSF51391">
    <property type="entry name" value="Thiamin phosphate synthase"/>
    <property type="match status" value="1"/>
</dbReference>
<evidence type="ECO:0000313" key="18">
    <source>
        <dbReference type="EMBL" id="EPZ15546.1"/>
    </source>
</evidence>
<dbReference type="PANTHER" id="PTHR47707">
    <property type="entry name" value="8-OXO-DGTP DIPHOSPHATASE"/>
    <property type="match status" value="1"/>
</dbReference>
<dbReference type="CDD" id="cd03425">
    <property type="entry name" value="NUDIX_MutT_NudA_like"/>
    <property type="match status" value="1"/>
</dbReference>
<keyword evidence="8" id="KW-0460">Magnesium</keyword>
<dbReference type="GO" id="GO:0035539">
    <property type="term" value="F:8-oxo-7,8-dihydrodeoxyguanosine triphosphate pyrophosphatase activity"/>
    <property type="evidence" value="ECO:0007669"/>
    <property type="project" value="UniProtKB-EC"/>
</dbReference>
<dbReference type="PROSITE" id="PS51462">
    <property type="entry name" value="NUDIX"/>
    <property type="match status" value="1"/>
</dbReference>
<evidence type="ECO:0000256" key="3">
    <source>
        <dbReference type="ARBA" id="ARBA00022457"/>
    </source>
</evidence>
<dbReference type="Gene3D" id="3.20.20.70">
    <property type="entry name" value="Aldolase class I"/>
    <property type="match status" value="1"/>
</dbReference>
<dbReference type="InterPro" id="IPR029119">
    <property type="entry name" value="MutY_C"/>
</dbReference>
<evidence type="ECO:0000256" key="12">
    <source>
        <dbReference type="ARBA" id="ARBA00038905"/>
    </source>
</evidence>
<evidence type="ECO:0000256" key="6">
    <source>
        <dbReference type="ARBA" id="ARBA00022763"/>
    </source>
</evidence>
<keyword evidence="19" id="KW-1185">Reference proteome</keyword>
<comment type="caution">
    <text evidence="18">The sequence shown here is derived from an EMBL/GenBank/DDBJ whole genome shotgun (WGS) entry which is preliminary data.</text>
</comment>
<dbReference type="InterPro" id="IPR020084">
    <property type="entry name" value="NUDIX_hydrolase_CS"/>
</dbReference>
<keyword evidence="5" id="KW-0479">Metal-binding</keyword>
<evidence type="ECO:0000256" key="5">
    <source>
        <dbReference type="ARBA" id="ARBA00022723"/>
    </source>
</evidence>
<evidence type="ECO:0000256" key="8">
    <source>
        <dbReference type="ARBA" id="ARBA00022842"/>
    </source>
</evidence>
<protein>
    <recommendedName>
        <fullName evidence="13">8-oxo-dGTP diphosphatase</fullName>
        <ecNumber evidence="12">3.6.1.55</ecNumber>
    </recommendedName>
    <alternativeName>
        <fullName evidence="16">7,8-dihydro-8-oxoguanine-triphosphatase</fullName>
    </alternativeName>
    <alternativeName>
        <fullName evidence="15">Mutator protein MutT</fullName>
    </alternativeName>
    <alternativeName>
        <fullName evidence="14">dGTP pyrophosphohydrolase</fullName>
    </alternativeName>
</protein>